<keyword evidence="1" id="KW-0732">Signal</keyword>
<evidence type="ECO:0000259" key="3">
    <source>
        <dbReference type="Pfam" id="PF19076"/>
    </source>
</evidence>
<dbReference type="NCBIfam" id="TIGR04183">
    <property type="entry name" value="Por_Secre_tail"/>
    <property type="match status" value="1"/>
</dbReference>
<feature type="signal peptide" evidence="1">
    <location>
        <begin position="1"/>
        <end position="26"/>
    </location>
</feature>
<evidence type="ECO:0000259" key="2">
    <source>
        <dbReference type="Pfam" id="PF18962"/>
    </source>
</evidence>
<reference evidence="6" key="1">
    <citation type="journal article" date="2019" name="Int. J. Syst. Evol. Microbiol.">
        <title>The Global Catalogue of Microorganisms (GCM) 10K type strain sequencing project: providing services to taxonomists for standard genome sequencing and annotation.</title>
        <authorList>
            <consortium name="The Broad Institute Genomics Platform"/>
            <consortium name="The Broad Institute Genome Sequencing Center for Infectious Disease"/>
            <person name="Wu L."/>
            <person name="Ma J."/>
        </authorList>
    </citation>
    <scope>NUCLEOTIDE SEQUENCE [LARGE SCALE GENOMIC DNA]</scope>
    <source>
        <strain evidence="6">KCTC 52490</strain>
    </source>
</reference>
<sequence length="561" mass="58967">MPTSISLRICITFLLTLSYSVSFSQAPTAFDCSNGLGYILTNPTTNAAGNVTSFYSFNLSDGTSTLIKAGVLPDPNRFLNGFGYNVVDNFMYGYRYNTNQIARLGSNGVVELLTVSGLSTSGSYATGDVSPSGILYLYGSGSVVAVDLNPASATYLVAQTRLTSTAATVLNGLNDWTFSPVDGKIYGVTTAGNLVKYDPVTNTASSIGAVTGLTGQTGAFGTAFMDSFGNMYMGNNASGNIYKIATPNSPSSPIVATLFSTSLAGKSPGDGARCPNQIILPSANNDQACGLSATTPLSLSVAANDGAGSLPLNPASVRLIDPVSASAVTSVTIAGQGTYTVNTTTGVVTFSPVSGFTRSSINYTIKDSQGGVSGQATISVILCALPVTLSDFTAKGNEQAIILTWKTTVETNFNYFELERTLDPRDHFDYLSTILPKADATGSEYTYQDAAIQPNLYYYYRLKMVDLDGSYAYSKVVSDRQSLEGNMRLFPNPAQSTLTFTSAESIASFWLISSSGETVISQSKLDTSRIDLPLSGLPAGIYVLQTMTKGGVTASRKVVVN</sequence>
<evidence type="ECO:0000259" key="4">
    <source>
        <dbReference type="Pfam" id="PF21959"/>
    </source>
</evidence>
<dbReference type="RefSeq" id="WP_381506149.1">
    <property type="nucleotide sequence ID" value="NZ_JBHUOM010000023.1"/>
</dbReference>
<comment type="caution">
    <text evidence="5">The sequence shown here is derived from an EMBL/GenBank/DDBJ whole genome shotgun (WGS) entry which is preliminary data.</text>
</comment>
<gene>
    <name evidence="5" type="ORF">ACFS25_24205</name>
</gene>
<dbReference type="SUPFAM" id="SSF63829">
    <property type="entry name" value="Calcium-dependent phosphotriesterase"/>
    <property type="match status" value="1"/>
</dbReference>
<name>A0ABW6AN00_9BACT</name>
<evidence type="ECO:0000256" key="1">
    <source>
        <dbReference type="SAM" id="SignalP"/>
    </source>
</evidence>
<accession>A0ABW6AN00</accession>
<feature type="chain" id="PRO_5046087748" evidence="1">
    <location>
        <begin position="27"/>
        <end position="561"/>
    </location>
</feature>
<dbReference type="Gene3D" id="2.60.40.10">
    <property type="entry name" value="Immunoglobulins"/>
    <property type="match status" value="1"/>
</dbReference>
<feature type="domain" description="Secretion system C-terminal sorting" evidence="2">
    <location>
        <begin position="489"/>
        <end position="560"/>
    </location>
</feature>
<dbReference type="Pfam" id="PF19076">
    <property type="entry name" value="CshA_repeat"/>
    <property type="match status" value="1"/>
</dbReference>
<evidence type="ECO:0000313" key="6">
    <source>
        <dbReference type="Proteomes" id="UP001597512"/>
    </source>
</evidence>
<evidence type="ECO:0000313" key="5">
    <source>
        <dbReference type="EMBL" id="MFD2936906.1"/>
    </source>
</evidence>
<organism evidence="5 6">
    <name type="scientific">Spirosoma flavum</name>
    <dbReference type="NCBI Taxonomy" id="2048557"/>
    <lineage>
        <taxon>Bacteria</taxon>
        <taxon>Pseudomonadati</taxon>
        <taxon>Bacteroidota</taxon>
        <taxon>Cytophagia</taxon>
        <taxon>Cytophagales</taxon>
        <taxon>Cytophagaceae</taxon>
        <taxon>Spirosoma</taxon>
    </lineage>
</organism>
<feature type="domain" description="DUF6923" evidence="4">
    <location>
        <begin position="47"/>
        <end position="276"/>
    </location>
</feature>
<dbReference type="Pfam" id="PF21959">
    <property type="entry name" value="DUF6923"/>
    <property type="match status" value="1"/>
</dbReference>
<dbReference type="InterPro" id="IPR013783">
    <property type="entry name" value="Ig-like_fold"/>
</dbReference>
<dbReference type="EMBL" id="JBHUOM010000023">
    <property type="protein sequence ID" value="MFD2936906.1"/>
    <property type="molecule type" value="Genomic_DNA"/>
</dbReference>
<dbReference type="InterPro" id="IPR026395">
    <property type="entry name" value="CshA_fibril"/>
</dbReference>
<feature type="domain" description="CshA" evidence="3">
    <location>
        <begin position="281"/>
        <end position="370"/>
    </location>
</feature>
<dbReference type="InterPro" id="IPR026444">
    <property type="entry name" value="Secre_tail"/>
</dbReference>
<dbReference type="Pfam" id="PF18962">
    <property type="entry name" value="Por_Secre_tail"/>
    <property type="match status" value="1"/>
</dbReference>
<keyword evidence="6" id="KW-1185">Reference proteome</keyword>
<protein>
    <submittedName>
        <fullName evidence="5">DUF6923 family protein</fullName>
    </submittedName>
</protein>
<proteinExistence type="predicted"/>
<dbReference type="InterPro" id="IPR054215">
    <property type="entry name" value="DUF6923"/>
</dbReference>
<dbReference type="Proteomes" id="UP001597512">
    <property type="component" value="Unassembled WGS sequence"/>
</dbReference>